<evidence type="ECO:0000313" key="2">
    <source>
        <dbReference type="Proteomes" id="UP001157502"/>
    </source>
</evidence>
<reference evidence="1" key="1">
    <citation type="submission" date="2021-05" db="EMBL/GenBank/DDBJ databases">
        <authorList>
            <person name="Pan Q."/>
            <person name="Jouanno E."/>
            <person name="Zahm M."/>
            <person name="Klopp C."/>
            <person name="Cabau C."/>
            <person name="Louis A."/>
            <person name="Berthelot C."/>
            <person name="Parey E."/>
            <person name="Roest Crollius H."/>
            <person name="Montfort J."/>
            <person name="Robinson-Rechavi M."/>
            <person name="Bouchez O."/>
            <person name="Lampietro C."/>
            <person name="Lopez Roques C."/>
            <person name="Donnadieu C."/>
            <person name="Postlethwait J."/>
            <person name="Bobe J."/>
            <person name="Dillon D."/>
            <person name="Chandos A."/>
            <person name="von Hippel F."/>
            <person name="Guiguen Y."/>
        </authorList>
    </citation>
    <scope>NUCLEOTIDE SEQUENCE</scope>
    <source>
        <strain evidence="1">YG-Jan2019</strain>
    </source>
</reference>
<gene>
    <name evidence="1" type="ORF">DPEC_G00176610</name>
</gene>
<organism evidence="1 2">
    <name type="scientific">Dallia pectoralis</name>
    <name type="common">Alaska blackfish</name>
    <dbReference type="NCBI Taxonomy" id="75939"/>
    <lineage>
        <taxon>Eukaryota</taxon>
        <taxon>Metazoa</taxon>
        <taxon>Chordata</taxon>
        <taxon>Craniata</taxon>
        <taxon>Vertebrata</taxon>
        <taxon>Euteleostomi</taxon>
        <taxon>Actinopterygii</taxon>
        <taxon>Neopterygii</taxon>
        <taxon>Teleostei</taxon>
        <taxon>Protacanthopterygii</taxon>
        <taxon>Esociformes</taxon>
        <taxon>Umbridae</taxon>
        <taxon>Dallia</taxon>
    </lineage>
</organism>
<evidence type="ECO:0000313" key="1">
    <source>
        <dbReference type="EMBL" id="KAJ8002128.1"/>
    </source>
</evidence>
<dbReference type="Proteomes" id="UP001157502">
    <property type="component" value="Chromosome 14"/>
</dbReference>
<accession>A0ACC2GEG1</accession>
<protein>
    <submittedName>
        <fullName evidence="1">Uncharacterized protein</fullName>
    </submittedName>
</protein>
<sequence length="68" mass="7803">MRSFDLQTFRSLDKLHRSTNTCQRASETTYRGEFGAQSLLYPPDNSKFSLYSHPWPMQLGLETGSEEG</sequence>
<name>A0ACC2GEG1_DALPE</name>
<proteinExistence type="predicted"/>
<dbReference type="EMBL" id="CM055741">
    <property type="protein sequence ID" value="KAJ8002128.1"/>
    <property type="molecule type" value="Genomic_DNA"/>
</dbReference>
<comment type="caution">
    <text evidence="1">The sequence shown here is derived from an EMBL/GenBank/DDBJ whole genome shotgun (WGS) entry which is preliminary data.</text>
</comment>
<keyword evidence="2" id="KW-1185">Reference proteome</keyword>